<dbReference type="GO" id="GO:0006744">
    <property type="term" value="P:ubiquinone biosynthetic process"/>
    <property type="evidence" value="ECO:0007669"/>
    <property type="project" value="UniProtKB-UniRule"/>
</dbReference>
<dbReference type="EMBL" id="FRCX01000004">
    <property type="protein sequence ID" value="SHN06287.1"/>
    <property type="molecule type" value="Genomic_DNA"/>
</dbReference>
<dbReference type="PANTHER" id="PTHR30217:SF11">
    <property type="entry name" value="UBIQUINONE BIOSYNTHESIS PROTEIN UBIV"/>
    <property type="match status" value="1"/>
</dbReference>
<dbReference type="RefSeq" id="WP_072783922.1">
    <property type="nucleotide sequence ID" value="NZ_FRCX01000004.1"/>
</dbReference>
<reference evidence="3" key="1">
    <citation type="submission" date="2016-11" db="EMBL/GenBank/DDBJ databases">
        <authorList>
            <person name="Varghese N."/>
            <person name="Submissions S."/>
        </authorList>
    </citation>
    <scope>NUCLEOTIDE SEQUENCE [LARGE SCALE GENOMIC DNA]</scope>
    <source>
        <strain evidence="3">Sac-22</strain>
    </source>
</reference>
<dbReference type="GO" id="GO:0008233">
    <property type="term" value="F:peptidase activity"/>
    <property type="evidence" value="ECO:0007669"/>
    <property type="project" value="UniProtKB-KW"/>
</dbReference>
<dbReference type="HAMAP" id="MF_02233">
    <property type="entry name" value="UbiV"/>
    <property type="match status" value="1"/>
</dbReference>
<feature type="binding site" evidence="1">
    <location>
        <position position="40"/>
    </location>
    <ligand>
        <name>[4Fe-4S] cluster</name>
        <dbReference type="ChEBI" id="CHEBI:49883"/>
    </ligand>
</feature>
<evidence type="ECO:0000313" key="3">
    <source>
        <dbReference type="Proteomes" id="UP000184339"/>
    </source>
</evidence>
<dbReference type="AlphaFoldDB" id="A0A1M7NR35"/>
<gene>
    <name evidence="1" type="primary">ubiV</name>
    <name evidence="2" type="ORF">SAMN05192549_104122</name>
</gene>
<comment type="pathway">
    <text evidence="1">Cofactor biosynthesis; ubiquinone biosynthesis.</text>
</comment>
<feature type="binding site" evidence="1">
    <location>
        <position position="192"/>
    </location>
    <ligand>
        <name>[4Fe-4S] cluster</name>
        <dbReference type="ChEBI" id="CHEBI:49883"/>
    </ligand>
</feature>
<keyword evidence="1" id="KW-0831">Ubiquinone biosynthesis</keyword>
<keyword evidence="3" id="KW-1185">Reference proteome</keyword>
<dbReference type="OrthoDB" id="8523349at2"/>
<evidence type="ECO:0000313" key="2">
    <source>
        <dbReference type="EMBL" id="SHN06287.1"/>
    </source>
</evidence>
<keyword evidence="1" id="KW-0408">Iron</keyword>
<dbReference type="Pfam" id="PF01136">
    <property type="entry name" value="Peptidase_U32"/>
    <property type="match status" value="1"/>
</dbReference>
<sequence>MLKLALGPLLYYWPRAKVMEFYEEIAETPVDIVYLGETVCSRRHELRASDWLEVAALLQNCGKEVVLSTLALIESSADLGTQRKLTANGQFHVEANDMGAVHMLSGQSRFIAGPHLNIYNPPTLALLHGLGAKRWVMPLEMSRDGLRHMQDSRPPGMETEVFAFGRMPLAFSARCFTARNRNLPKDDCRFSCIDHPDGLLMQTREKQAFLILNGIQSQSALVYNLVAELEQMQALGVDVARLSPQSSNMAGIIAAFDAVRSGATPPRSAAEAMSPLLPAEACNGYWYGKPGLEYRMEQAA</sequence>
<feature type="binding site" evidence="1">
    <location>
        <position position="175"/>
    </location>
    <ligand>
        <name>[4Fe-4S] cluster</name>
        <dbReference type="ChEBI" id="CHEBI:49883"/>
    </ligand>
</feature>
<keyword evidence="2" id="KW-0378">Hydrolase</keyword>
<protein>
    <recommendedName>
        <fullName evidence="1">Ubiquinone biosynthesis protein UbiV</fullName>
    </recommendedName>
</protein>
<keyword evidence="2" id="KW-0645">Protease</keyword>
<dbReference type="InterPro" id="IPR001539">
    <property type="entry name" value="Peptidase_U32"/>
</dbReference>
<dbReference type="InterPro" id="IPR043693">
    <property type="entry name" value="UbiV"/>
</dbReference>
<comment type="cofactor">
    <cofactor evidence="1">
        <name>[4Fe-4S] cluster</name>
        <dbReference type="ChEBI" id="CHEBI:49883"/>
    </cofactor>
</comment>
<name>A0A1M7NR35_9BURK</name>
<dbReference type="PANTHER" id="PTHR30217">
    <property type="entry name" value="PEPTIDASE U32 FAMILY"/>
    <property type="match status" value="1"/>
</dbReference>
<dbReference type="STRING" id="551987.SAMN05192549_104122"/>
<dbReference type="UniPathway" id="UPA00232"/>
<keyword evidence="1" id="KW-0479">Metal-binding</keyword>
<dbReference type="InterPro" id="IPR051454">
    <property type="entry name" value="RNA/ubiquinone_mod_enzymes"/>
</dbReference>
<comment type="similarity">
    <text evidence="1">Belongs to the peptidase U32 family. UbiV subfamily.</text>
</comment>
<dbReference type="GO" id="GO:0006508">
    <property type="term" value="P:proteolysis"/>
    <property type="evidence" value="ECO:0007669"/>
    <property type="project" value="UniProtKB-KW"/>
</dbReference>
<accession>A0A1M7NR35</accession>
<keyword evidence="1" id="KW-0411">Iron-sulfur</keyword>
<comment type="subunit">
    <text evidence="1">Forms a heterodimer with UbiU.</text>
</comment>
<feature type="binding site" evidence="1">
    <location>
        <position position="188"/>
    </location>
    <ligand>
        <name>[4Fe-4S] cluster</name>
        <dbReference type="ChEBI" id="CHEBI:49883"/>
    </ligand>
</feature>
<dbReference type="GO" id="GO:0051539">
    <property type="term" value="F:4 iron, 4 sulfur cluster binding"/>
    <property type="evidence" value="ECO:0007669"/>
    <property type="project" value="UniProtKB-UniRule"/>
</dbReference>
<dbReference type="NCBIfam" id="NF011991">
    <property type="entry name" value="PRK15447.1"/>
    <property type="match status" value="1"/>
</dbReference>
<dbReference type="Proteomes" id="UP000184339">
    <property type="component" value="Unassembled WGS sequence"/>
</dbReference>
<organism evidence="2 3">
    <name type="scientific">Duganella sacchari</name>
    <dbReference type="NCBI Taxonomy" id="551987"/>
    <lineage>
        <taxon>Bacteria</taxon>
        <taxon>Pseudomonadati</taxon>
        <taxon>Pseudomonadota</taxon>
        <taxon>Betaproteobacteria</taxon>
        <taxon>Burkholderiales</taxon>
        <taxon>Oxalobacteraceae</taxon>
        <taxon>Telluria group</taxon>
        <taxon>Duganella</taxon>
    </lineage>
</organism>
<dbReference type="GO" id="GO:0046872">
    <property type="term" value="F:metal ion binding"/>
    <property type="evidence" value="ECO:0007669"/>
    <property type="project" value="UniProtKB-KW"/>
</dbReference>
<comment type="function">
    <text evidence="1">Required for O(2)-independent ubiquinone (coenzyme Q) biosynthesis. Together with UbiU, is essential for the C6-hydroxylation reaction in the oxygen-independent ubiquinone biosynthesis pathway.</text>
</comment>
<proteinExistence type="inferred from homology"/>
<evidence type="ECO:0000256" key="1">
    <source>
        <dbReference type="HAMAP-Rule" id="MF_02233"/>
    </source>
</evidence>
<keyword evidence="1" id="KW-0004">4Fe-4S</keyword>